<dbReference type="EMBL" id="WMBF01000045">
    <property type="protein sequence ID" value="MBW5421391.1"/>
    <property type="molecule type" value="Genomic_DNA"/>
</dbReference>
<dbReference type="Proteomes" id="UP001197114">
    <property type="component" value="Unassembled WGS sequence"/>
</dbReference>
<sequence length="76" mass="8643">MNLPKPLKTVLTVALMYAICVLLLRYRRDGMDWTLALLLGLALAPVALLLSWGRERLNGKAQAAGQRRRERRARSR</sequence>
<feature type="transmembrane region" description="Helical" evidence="1">
    <location>
        <begin position="33"/>
        <end position="52"/>
    </location>
</feature>
<evidence type="ECO:0000313" key="2">
    <source>
        <dbReference type="EMBL" id="MBW5421391.1"/>
    </source>
</evidence>
<comment type="caution">
    <text evidence="2">The sequence shown here is derived from an EMBL/GenBank/DDBJ whole genome shotgun (WGS) entry which is preliminary data.</text>
</comment>
<reference evidence="2 3" key="1">
    <citation type="submission" date="2019-11" db="EMBL/GenBank/DDBJ databases">
        <authorList>
            <person name="Ay H."/>
        </authorList>
    </citation>
    <scope>NUCLEOTIDE SEQUENCE [LARGE SCALE GENOMIC DNA]</scope>
    <source>
        <strain evidence="2 3">BG9H</strain>
    </source>
</reference>
<keyword evidence="1" id="KW-1133">Transmembrane helix</keyword>
<proteinExistence type="predicted"/>
<keyword evidence="1" id="KW-0812">Transmembrane</keyword>
<gene>
    <name evidence="2" type="ORF">GKQ77_07395</name>
</gene>
<protein>
    <submittedName>
        <fullName evidence="2">Uncharacterized protein</fullName>
    </submittedName>
</protein>
<organism evidence="2 3">
    <name type="scientific">Streptomyces anatolicus</name>
    <dbReference type="NCBI Taxonomy" id="2675858"/>
    <lineage>
        <taxon>Bacteria</taxon>
        <taxon>Bacillati</taxon>
        <taxon>Actinomycetota</taxon>
        <taxon>Actinomycetes</taxon>
        <taxon>Kitasatosporales</taxon>
        <taxon>Streptomycetaceae</taxon>
        <taxon>Streptomyces</taxon>
    </lineage>
</organism>
<feature type="transmembrane region" description="Helical" evidence="1">
    <location>
        <begin position="7"/>
        <end position="27"/>
    </location>
</feature>
<dbReference type="RefSeq" id="WP_219687907.1">
    <property type="nucleotide sequence ID" value="NZ_WMBF01000045.1"/>
</dbReference>
<name>A0ABS6YLE3_9ACTN</name>
<accession>A0ABS6YLE3</accession>
<keyword evidence="3" id="KW-1185">Reference proteome</keyword>
<evidence type="ECO:0000256" key="1">
    <source>
        <dbReference type="SAM" id="Phobius"/>
    </source>
</evidence>
<evidence type="ECO:0000313" key="3">
    <source>
        <dbReference type="Proteomes" id="UP001197114"/>
    </source>
</evidence>
<keyword evidence="1" id="KW-0472">Membrane</keyword>